<dbReference type="AlphaFoldDB" id="A0AAE0BF17"/>
<dbReference type="InterPro" id="IPR025605">
    <property type="entry name" value="OST-HTH/LOTUS_dom"/>
</dbReference>
<evidence type="ECO:0000313" key="2">
    <source>
        <dbReference type="EMBL" id="KAK3234432.1"/>
    </source>
</evidence>
<feature type="domain" description="HTH OST-type" evidence="1">
    <location>
        <begin position="18"/>
        <end position="88"/>
    </location>
</feature>
<dbReference type="InterPro" id="IPR041966">
    <property type="entry name" value="LOTUS-like"/>
</dbReference>
<keyword evidence="3" id="KW-1185">Reference proteome</keyword>
<reference evidence="2 3" key="1">
    <citation type="journal article" date="2015" name="Genome Biol. Evol.">
        <title>Comparative Genomics of a Bacterivorous Green Alga Reveals Evolutionary Causalities and Consequences of Phago-Mixotrophic Mode of Nutrition.</title>
        <authorList>
            <person name="Burns J.A."/>
            <person name="Paasch A."/>
            <person name="Narechania A."/>
            <person name="Kim E."/>
        </authorList>
    </citation>
    <scope>NUCLEOTIDE SEQUENCE [LARGE SCALE GENOMIC DNA]</scope>
    <source>
        <strain evidence="2 3">PLY_AMNH</strain>
    </source>
</reference>
<accession>A0AAE0BF17</accession>
<evidence type="ECO:0000259" key="1">
    <source>
        <dbReference type="Pfam" id="PF12872"/>
    </source>
</evidence>
<evidence type="ECO:0000313" key="3">
    <source>
        <dbReference type="Proteomes" id="UP001190700"/>
    </source>
</evidence>
<dbReference type="Pfam" id="PF12872">
    <property type="entry name" value="OST-HTH"/>
    <property type="match status" value="1"/>
</dbReference>
<sequence length="139" mass="15951">GNNHMRRPARLPPMEPQLQVQVTEVLRQLCGGECDRWGSQGGQGISPEKFPPMYKALYGQLEFKKHGYSRISEIFQVIPYIQLCTDPPMLYFSQYLEDVACPCGSSDGYLECMWCCHWREPLDEEHCSRDPSQPHSGLL</sequence>
<organism evidence="2 3">
    <name type="scientific">Cymbomonas tetramitiformis</name>
    <dbReference type="NCBI Taxonomy" id="36881"/>
    <lineage>
        <taxon>Eukaryota</taxon>
        <taxon>Viridiplantae</taxon>
        <taxon>Chlorophyta</taxon>
        <taxon>Pyramimonadophyceae</taxon>
        <taxon>Pyramimonadales</taxon>
        <taxon>Pyramimonadaceae</taxon>
        <taxon>Cymbomonas</taxon>
    </lineage>
</organism>
<dbReference type="Proteomes" id="UP001190700">
    <property type="component" value="Unassembled WGS sequence"/>
</dbReference>
<proteinExistence type="predicted"/>
<dbReference type="EMBL" id="LGRX02035496">
    <property type="protein sequence ID" value="KAK3234432.1"/>
    <property type="molecule type" value="Genomic_DNA"/>
</dbReference>
<protein>
    <recommendedName>
        <fullName evidence="1">HTH OST-type domain-containing protein</fullName>
    </recommendedName>
</protein>
<dbReference type="Gene3D" id="3.30.420.610">
    <property type="entry name" value="LOTUS domain-like"/>
    <property type="match status" value="1"/>
</dbReference>
<gene>
    <name evidence="2" type="ORF">CYMTET_55303</name>
</gene>
<feature type="non-terminal residue" evidence="2">
    <location>
        <position position="1"/>
    </location>
</feature>
<name>A0AAE0BF17_9CHLO</name>
<comment type="caution">
    <text evidence="2">The sequence shown here is derived from an EMBL/GenBank/DDBJ whole genome shotgun (WGS) entry which is preliminary data.</text>
</comment>